<accession>A0A067QLI2</accession>
<dbReference type="InterPro" id="IPR036397">
    <property type="entry name" value="RNaseH_sf"/>
</dbReference>
<evidence type="ECO:0000313" key="3">
    <source>
        <dbReference type="EMBL" id="KDR08934.1"/>
    </source>
</evidence>
<dbReference type="EMBL" id="KK853287">
    <property type="protein sequence ID" value="KDR08934.1"/>
    <property type="molecule type" value="Genomic_DNA"/>
</dbReference>
<dbReference type="eggNOG" id="ENOG502RZ9T">
    <property type="taxonomic scope" value="Eukaryota"/>
</dbReference>
<evidence type="ECO:0000256" key="1">
    <source>
        <dbReference type="SAM" id="MobiDB-lite"/>
    </source>
</evidence>
<dbReference type="PANTHER" id="PTHR33939">
    <property type="entry name" value="PROTEIN CBG22215"/>
    <property type="match status" value="1"/>
</dbReference>
<dbReference type="InParanoid" id="A0A067QLI2"/>
<evidence type="ECO:0000313" key="4">
    <source>
        <dbReference type="Proteomes" id="UP000027135"/>
    </source>
</evidence>
<organism evidence="3 4">
    <name type="scientific">Zootermopsis nevadensis</name>
    <name type="common">Dampwood termite</name>
    <dbReference type="NCBI Taxonomy" id="136037"/>
    <lineage>
        <taxon>Eukaryota</taxon>
        <taxon>Metazoa</taxon>
        <taxon>Ecdysozoa</taxon>
        <taxon>Arthropoda</taxon>
        <taxon>Hexapoda</taxon>
        <taxon>Insecta</taxon>
        <taxon>Pterygota</taxon>
        <taxon>Neoptera</taxon>
        <taxon>Polyneoptera</taxon>
        <taxon>Dictyoptera</taxon>
        <taxon>Blattodea</taxon>
        <taxon>Blattoidea</taxon>
        <taxon>Termitoidae</taxon>
        <taxon>Termopsidae</taxon>
        <taxon>Zootermopsis</taxon>
    </lineage>
</organism>
<feature type="region of interest" description="Disordered" evidence="1">
    <location>
        <begin position="270"/>
        <end position="296"/>
    </location>
</feature>
<feature type="domain" description="Tc1-like transposase DDE" evidence="2">
    <location>
        <begin position="19"/>
        <end position="212"/>
    </location>
</feature>
<dbReference type="Proteomes" id="UP000027135">
    <property type="component" value="Unassembled WGS sequence"/>
</dbReference>
<keyword evidence="4" id="KW-1185">Reference proteome</keyword>
<dbReference type="OMA" id="YLDITWI"/>
<protein>
    <recommendedName>
        <fullName evidence="2">Tc1-like transposase DDE domain-containing protein</fullName>
    </recommendedName>
</protein>
<dbReference type="AlphaFoldDB" id="A0A067QLI2"/>
<dbReference type="GO" id="GO:0003676">
    <property type="term" value="F:nucleic acid binding"/>
    <property type="evidence" value="ECO:0007669"/>
    <property type="project" value="InterPro"/>
</dbReference>
<dbReference type="Pfam" id="PF13358">
    <property type="entry name" value="DDE_3"/>
    <property type="match status" value="1"/>
</dbReference>
<sequence>MCVSYLTALRKYKASGHPIIFEDETYIHGSHTRPKNWTDDSDSSLLAPTSKGERLVIVHAVGRASFISNALLIYKSRQKTRDYHNVMGSKNYARWLKTMLIPNLTPNSILVIDNASYHNTQINKPPTSNSKKDEMKAWLLETIIPFFDNMLKAQLYDLIKLNKSKHKCYVIDQILADKGHIVLRLPPYHPDLNPVELIWANVKQWVANKNTTFKIKDVEQLCRQRFKGIGQEEWENVCRHVEKLEQIYYEQGGIIKDAIERIIIENNAVDSSGSSDESGDMSEGEGLSGVEELEED</sequence>
<reference evidence="3 4" key="1">
    <citation type="journal article" date="2014" name="Nat. Commun.">
        <title>Molecular traces of alternative social organization in a termite genome.</title>
        <authorList>
            <person name="Terrapon N."/>
            <person name="Li C."/>
            <person name="Robertson H.M."/>
            <person name="Ji L."/>
            <person name="Meng X."/>
            <person name="Booth W."/>
            <person name="Chen Z."/>
            <person name="Childers C.P."/>
            <person name="Glastad K.M."/>
            <person name="Gokhale K."/>
            <person name="Gowin J."/>
            <person name="Gronenberg W."/>
            <person name="Hermansen R.A."/>
            <person name="Hu H."/>
            <person name="Hunt B.G."/>
            <person name="Huylmans A.K."/>
            <person name="Khalil S.M."/>
            <person name="Mitchell R.D."/>
            <person name="Munoz-Torres M.C."/>
            <person name="Mustard J.A."/>
            <person name="Pan H."/>
            <person name="Reese J.T."/>
            <person name="Scharf M.E."/>
            <person name="Sun F."/>
            <person name="Vogel H."/>
            <person name="Xiao J."/>
            <person name="Yang W."/>
            <person name="Yang Z."/>
            <person name="Yang Z."/>
            <person name="Zhou J."/>
            <person name="Zhu J."/>
            <person name="Brent C.S."/>
            <person name="Elsik C.G."/>
            <person name="Goodisman M.A."/>
            <person name="Liberles D.A."/>
            <person name="Roe R.M."/>
            <person name="Vargo E.L."/>
            <person name="Vilcinskas A."/>
            <person name="Wang J."/>
            <person name="Bornberg-Bauer E."/>
            <person name="Korb J."/>
            <person name="Zhang G."/>
            <person name="Liebig J."/>
        </authorList>
    </citation>
    <scope>NUCLEOTIDE SEQUENCE [LARGE SCALE GENOMIC DNA]</scope>
    <source>
        <tissue evidence="3">Whole organism</tissue>
    </source>
</reference>
<dbReference type="Gene3D" id="3.30.420.10">
    <property type="entry name" value="Ribonuclease H-like superfamily/Ribonuclease H"/>
    <property type="match status" value="2"/>
</dbReference>
<name>A0A067QLI2_ZOONE</name>
<gene>
    <name evidence="3" type="ORF">L798_01471</name>
</gene>
<dbReference type="InterPro" id="IPR038717">
    <property type="entry name" value="Tc1-like_DDE_dom"/>
</dbReference>
<dbReference type="PANTHER" id="PTHR33939:SF1">
    <property type="entry name" value="DUF4371 DOMAIN-CONTAINING PROTEIN"/>
    <property type="match status" value="1"/>
</dbReference>
<proteinExistence type="predicted"/>
<evidence type="ECO:0000259" key="2">
    <source>
        <dbReference type="Pfam" id="PF13358"/>
    </source>
</evidence>